<dbReference type="HOGENOM" id="CLU_690250_0_0_10"/>
<dbReference type="SUPFAM" id="SSF50939">
    <property type="entry name" value="Sialidases"/>
    <property type="match status" value="1"/>
</dbReference>
<dbReference type="InterPro" id="IPR036278">
    <property type="entry name" value="Sialidase_sf"/>
</dbReference>
<feature type="chain" id="PRO_5003893493" description="Sialidase domain-containing protein" evidence="1">
    <location>
        <begin position="28"/>
        <end position="412"/>
    </location>
</feature>
<evidence type="ECO:0000313" key="4">
    <source>
        <dbReference type="Proteomes" id="UP000006330"/>
    </source>
</evidence>
<dbReference type="OrthoDB" id="7294637at2"/>
<dbReference type="Pfam" id="PF13088">
    <property type="entry name" value="BNR_2"/>
    <property type="match status" value="1"/>
</dbReference>
<dbReference type="CDD" id="cd15482">
    <property type="entry name" value="Sialidase_non-viral"/>
    <property type="match status" value="1"/>
</dbReference>
<evidence type="ECO:0000259" key="2">
    <source>
        <dbReference type="Pfam" id="PF13088"/>
    </source>
</evidence>
<reference evidence="3 4" key="1">
    <citation type="submission" date="2012-02" db="EMBL/GenBank/DDBJ databases">
        <title>The Genome Sequence of Parabacteroides goldsteinii CL02T12C30.</title>
        <authorList>
            <consortium name="The Broad Institute Genome Sequencing Platform"/>
            <person name="Earl A."/>
            <person name="Ward D."/>
            <person name="Feldgarden M."/>
            <person name="Gevers D."/>
            <person name="Zitomersky N.L."/>
            <person name="Coyne M.J."/>
            <person name="Comstock L.E."/>
            <person name="Young S.K."/>
            <person name="Zeng Q."/>
            <person name="Gargeya S."/>
            <person name="Fitzgerald M."/>
            <person name="Haas B."/>
            <person name="Abouelleil A."/>
            <person name="Alvarado L."/>
            <person name="Arachchi H.M."/>
            <person name="Berlin A."/>
            <person name="Chapman S.B."/>
            <person name="Gearin G."/>
            <person name="Goldberg J."/>
            <person name="Griggs A."/>
            <person name="Gujja S."/>
            <person name="Hansen M."/>
            <person name="Heiman D."/>
            <person name="Howarth C."/>
            <person name="Larimer J."/>
            <person name="Lui A."/>
            <person name="MacDonald P.J.P."/>
            <person name="McCowen C."/>
            <person name="Montmayeur A."/>
            <person name="Murphy C."/>
            <person name="Neiman D."/>
            <person name="Pearson M."/>
            <person name="Priest M."/>
            <person name="Roberts A."/>
            <person name="Saif S."/>
            <person name="Shea T."/>
            <person name="Sisk P."/>
            <person name="Stolte C."/>
            <person name="Sykes S."/>
            <person name="Wortman J."/>
            <person name="Nusbaum C."/>
            <person name="Birren B."/>
        </authorList>
    </citation>
    <scope>NUCLEOTIDE SEQUENCE [LARGE SCALE GENOMIC DNA]</scope>
    <source>
        <strain evidence="3 4">CL02T12C30</strain>
    </source>
</reference>
<accession>K6A421</accession>
<evidence type="ECO:0000313" key="3">
    <source>
        <dbReference type="EMBL" id="EKN18305.1"/>
    </source>
</evidence>
<evidence type="ECO:0000256" key="1">
    <source>
        <dbReference type="SAM" id="SignalP"/>
    </source>
</evidence>
<comment type="caution">
    <text evidence="3">The sequence shown here is derived from an EMBL/GenBank/DDBJ whole genome shotgun (WGS) entry which is preliminary data.</text>
</comment>
<dbReference type="AlphaFoldDB" id="K6A421"/>
<feature type="signal peptide" evidence="1">
    <location>
        <begin position="1"/>
        <end position="27"/>
    </location>
</feature>
<dbReference type="EMBL" id="AGZO01000010">
    <property type="protein sequence ID" value="EKN18305.1"/>
    <property type="molecule type" value="Genomic_DNA"/>
</dbReference>
<sequence length="412" mass="45967">MKLILSNIKKTGIYCGLLMLFTLTTHSGNVVKANESTPEPTMAEDNGPGMRKVKDFVIYKNERFYCTFPSVVKSEGEYLVAFRRAPDKVLLGGWYDHTDPNSHCVMVRSKDGENWTEDPELIVAHPFGGSQDPCLLKLSDGTLLCTSYGWSDMTQEAASQLKQPLYFNNGFAGIGGYIMRSIDNGKTWQGPIYPPSLPGTVYYNPLGKLYPAYNRGALYEGENGRIYWVVARMDGFPLEKTSTHLIVSDDKGLTWQYMSEVHPGGVPMCNEVSAYETPKGDILAFIRSDYPGNAMIGRSTDGGKSFKCEDMGFYGLPLTAVRLPDKRILLVYGYRRQPCGVRARILNAEGTDYKESKEFIIRDDNGQGTDVGYPWAVVMDNNRVLVVYYITSPGGDPRRHIAGSIIEIEPQK</sequence>
<proteinExistence type="predicted"/>
<dbReference type="Gene3D" id="2.120.10.10">
    <property type="match status" value="1"/>
</dbReference>
<feature type="domain" description="Sialidase" evidence="2">
    <location>
        <begin position="171"/>
        <end position="382"/>
    </location>
</feature>
<protein>
    <recommendedName>
        <fullName evidence="2">Sialidase domain-containing protein</fullName>
    </recommendedName>
</protein>
<name>K6A421_9BACT</name>
<dbReference type="InterPro" id="IPR011040">
    <property type="entry name" value="Sialidase"/>
</dbReference>
<dbReference type="RefSeq" id="WP_009860386.1">
    <property type="nucleotide sequence ID" value="NZ_JH976471.1"/>
</dbReference>
<keyword evidence="1" id="KW-0732">Signal</keyword>
<dbReference type="PATRIC" id="fig|999418.3.peg.945"/>
<gene>
    <name evidence="3" type="ORF">HMPREF1076_00932</name>
</gene>
<dbReference type="Proteomes" id="UP000006330">
    <property type="component" value="Unassembled WGS sequence"/>
</dbReference>
<organism evidence="3 4">
    <name type="scientific">Parabacteroides goldsteinii CL02T12C30</name>
    <dbReference type="NCBI Taxonomy" id="999418"/>
    <lineage>
        <taxon>Bacteria</taxon>
        <taxon>Pseudomonadati</taxon>
        <taxon>Bacteroidota</taxon>
        <taxon>Bacteroidia</taxon>
        <taxon>Bacteroidales</taxon>
        <taxon>Tannerellaceae</taxon>
        <taxon>Parabacteroides</taxon>
    </lineage>
</organism>